<accession>A0AA88YD91</accession>
<name>A0AA88YD91_PINIB</name>
<sequence length="460" mass="53418">MEENGLMAEGEEEEGEDEGEWYQNDLQLAAELGKALLERNRELESQLYQLQQMNHEQNMEIEYITKQLETVRDSSESRMRIYEELDRNSQELEKTNQRLMIDSKTDKQRIEKLSSTISSLEDKCEEFQKKIDDMKAEEKRLKQKQQKQDTRRAQSLANLREKEKNAYLKELLIEDFQWSYNDHFKNLPLNPYELEIKKLQETVKQLKAQQMIERRKKEDLETEVTLLWEENDSLEKKIHSMEEQVRENSELRDEIQRVKYNCGKYCKRCSSQFEEIRNAIEKEIEPDEPDVTSGKLARLEGGGSVYGSSESINKIASDNQDVSPSEDVDNSGVSILNELENQYQKLFRKYEDLLQGKGKRSGSMAEPGETFDEALHRHLAVSHKEVQTLLKLQKPSSDAAVGGATASNDQMNAPPHYKLLFRDIFATLRKSRIDETVEQPGSPPRSPPTSPGDHKDKLLH</sequence>
<feature type="region of interest" description="Disordered" evidence="4">
    <location>
        <begin position="1"/>
        <end position="21"/>
    </location>
</feature>
<evidence type="ECO:0000256" key="2">
    <source>
        <dbReference type="ARBA" id="ARBA00023054"/>
    </source>
</evidence>
<evidence type="ECO:0000313" key="6">
    <source>
        <dbReference type="Proteomes" id="UP001186944"/>
    </source>
</evidence>
<evidence type="ECO:0000256" key="1">
    <source>
        <dbReference type="ARBA" id="ARBA00009019"/>
    </source>
</evidence>
<feature type="region of interest" description="Disordered" evidence="4">
    <location>
        <begin position="432"/>
        <end position="460"/>
    </location>
</feature>
<feature type="compositionally biased region" description="Pro residues" evidence="4">
    <location>
        <begin position="441"/>
        <end position="450"/>
    </location>
</feature>
<dbReference type="PANTHER" id="PTHR19232">
    <property type="entry name" value="CENTROCORTIN FAMILY MEMBER"/>
    <property type="match status" value="1"/>
</dbReference>
<evidence type="ECO:0000256" key="4">
    <source>
        <dbReference type="SAM" id="MobiDB-lite"/>
    </source>
</evidence>
<dbReference type="EMBL" id="VSWD01000005">
    <property type="protein sequence ID" value="KAK3102713.1"/>
    <property type="molecule type" value="Genomic_DNA"/>
</dbReference>
<feature type="compositionally biased region" description="Acidic residues" evidence="4">
    <location>
        <begin position="1"/>
        <end position="20"/>
    </location>
</feature>
<comment type="similarity">
    <text evidence="1">Belongs to the CDR2 family.</text>
</comment>
<comment type="caution">
    <text evidence="5">The sequence shown here is derived from an EMBL/GenBank/DDBJ whole genome shotgun (WGS) entry which is preliminary data.</text>
</comment>
<dbReference type="PANTHER" id="PTHR19232:SF7">
    <property type="entry name" value="CENTROCORTIN, ISOFORM A"/>
    <property type="match status" value="1"/>
</dbReference>
<reference evidence="5" key="1">
    <citation type="submission" date="2019-08" db="EMBL/GenBank/DDBJ databases">
        <title>The improved chromosome-level genome for the pearl oyster Pinctada fucata martensii using PacBio sequencing and Hi-C.</title>
        <authorList>
            <person name="Zheng Z."/>
        </authorList>
    </citation>
    <scope>NUCLEOTIDE SEQUENCE</scope>
    <source>
        <strain evidence="5">ZZ-2019</strain>
        <tissue evidence="5">Adductor muscle</tissue>
    </source>
</reference>
<evidence type="ECO:0000313" key="5">
    <source>
        <dbReference type="EMBL" id="KAK3102713.1"/>
    </source>
</evidence>
<dbReference type="AlphaFoldDB" id="A0AA88YD91"/>
<keyword evidence="2 3" id="KW-0175">Coiled coil</keyword>
<protein>
    <submittedName>
        <fullName evidence="5">Uncharacterized protein</fullName>
    </submittedName>
</protein>
<proteinExistence type="inferred from homology"/>
<feature type="coiled-coil region" evidence="3">
    <location>
        <begin position="40"/>
        <end position="151"/>
    </location>
</feature>
<evidence type="ECO:0000256" key="3">
    <source>
        <dbReference type="SAM" id="Coils"/>
    </source>
</evidence>
<dbReference type="InterPro" id="IPR026079">
    <property type="entry name" value="CDR2"/>
</dbReference>
<feature type="coiled-coil region" evidence="3">
    <location>
        <begin position="189"/>
        <end position="261"/>
    </location>
</feature>
<gene>
    <name evidence="5" type="ORF">FSP39_013361</name>
</gene>
<dbReference type="Proteomes" id="UP001186944">
    <property type="component" value="Unassembled WGS sequence"/>
</dbReference>
<organism evidence="5 6">
    <name type="scientific">Pinctada imbricata</name>
    <name type="common">Atlantic pearl-oyster</name>
    <name type="synonym">Pinctada martensii</name>
    <dbReference type="NCBI Taxonomy" id="66713"/>
    <lineage>
        <taxon>Eukaryota</taxon>
        <taxon>Metazoa</taxon>
        <taxon>Spiralia</taxon>
        <taxon>Lophotrochozoa</taxon>
        <taxon>Mollusca</taxon>
        <taxon>Bivalvia</taxon>
        <taxon>Autobranchia</taxon>
        <taxon>Pteriomorphia</taxon>
        <taxon>Pterioida</taxon>
        <taxon>Pterioidea</taxon>
        <taxon>Pteriidae</taxon>
        <taxon>Pinctada</taxon>
    </lineage>
</organism>
<keyword evidence="6" id="KW-1185">Reference proteome</keyword>